<feature type="domain" description="ABC transmembrane type-1" evidence="8">
    <location>
        <begin position="89"/>
        <end position="348"/>
    </location>
</feature>
<dbReference type="SUPFAM" id="SSF161098">
    <property type="entry name" value="MetI-like"/>
    <property type="match status" value="1"/>
</dbReference>
<keyword evidence="10" id="KW-1185">Reference proteome</keyword>
<dbReference type="InterPro" id="IPR000515">
    <property type="entry name" value="MetI-like"/>
</dbReference>
<feature type="transmembrane region" description="Helical" evidence="7">
    <location>
        <begin position="21"/>
        <end position="42"/>
    </location>
</feature>
<dbReference type="Proteomes" id="UP000198724">
    <property type="component" value="Unassembled WGS sequence"/>
</dbReference>
<dbReference type="InterPro" id="IPR050366">
    <property type="entry name" value="BP-dependent_transpt_permease"/>
</dbReference>
<evidence type="ECO:0000313" key="10">
    <source>
        <dbReference type="Proteomes" id="UP000198724"/>
    </source>
</evidence>
<dbReference type="STRING" id="1436961.SAMN05421739_106198"/>
<feature type="transmembrane region" description="Helical" evidence="7">
    <location>
        <begin position="209"/>
        <end position="232"/>
    </location>
</feature>
<keyword evidence="4 7" id="KW-0812">Transmembrane</keyword>
<dbReference type="Pfam" id="PF00528">
    <property type="entry name" value="BPD_transp_1"/>
    <property type="match status" value="1"/>
</dbReference>
<feature type="transmembrane region" description="Helical" evidence="7">
    <location>
        <begin position="125"/>
        <end position="144"/>
    </location>
</feature>
<reference evidence="10" key="1">
    <citation type="submission" date="2016-10" db="EMBL/GenBank/DDBJ databases">
        <authorList>
            <person name="Varghese N."/>
            <person name="Submissions S."/>
        </authorList>
    </citation>
    <scope>NUCLEOTIDE SEQUENCE [LARGE SCALE GENOMIC DNA]</scope>
    <source>
        <strain evidence="10">LP51</strain>
    </source>
</reference>
<proteinExistence type="inferred from homology"/>
<comment type="similarity">
    <text evidence="7">Belongs to the binding-protein-dependent transport system permease family.</text>
</comment>
<dbReference type="GO" id="GO:0005886">
    <property type="term" value="C:plasma membrane"/>
    <property type="evidence" value="ECO:0007669"/>
    <property type="project" value="UniProtKB-SubCell"/>
</dbReference>
<organism evidence="9 10">
    <name type="scientific">Pontibacter chinhatensis</name>
    <dbReference type="NCBI Taxonomy" id="1436961"/>
    <lineage>
        <taxon>Bacteria</taxon>
        <taxon>Pseudomonadati</taxon>
        <taxon>Bacteroidota</taxon>
        <taxon>Cytophagia</taxon>
        <taxon>Cytophagales</taxon>
        <taxon>Hymenobacteraceae</taxon>
        <taxon>Pontibacter</taxon>
    </lineage>
</organism>
<evidence type="ECO:0000259" key="8">
    <source>
        <dbReference type="PROSITE" id="PS50928"/>
    </source>
</evidence>
<feature type="transmembrane region" description="Helical" evidence="7">
    <location>
        <begin position="156"/>
        <end position="177"/>
    </location>
</feature>
<keyword evidence="5 7" id="KW-1133">Transmembrane helix</keyword>
<comment type="subcellular location">
    <subcellularLocation>
        <location evidence="1 7">Cell membrane</location>
        <topology evidence="1 7">Multi-pass membrane protein</topology>
    </subcellularLocation>
</comment>
<evidence type="ECO:0000256" key="6">
    <source>
        <dbReference type="ARBA" id="ARBA00023136"/>
    </source>
</evidence>
<sequence>MRYAWQSIKLLWRRKIGFRLALLYLALLHLLTLVLPLLPLPYPPEYLDLEHPYLAPFTPAAIASGHLLGTDGLGRDLLANTLYGARTAFLISLPVMLLATGIGIVLGTAAGYFGNNGLRRPLHRLFFFLLAVPVVAYYGLYIPWQVYQQGAAPAYFWWSLIILSGLLLGLWLLLGWLGKRLAVWSSRVTIPVDKGVMRLTEALNSIPRFVLILVLASFLPPSLPLLSLLLVFTLWPGTARLARAEMLRIKELPYFEAAISIGNTPSRLLWRHALPNLIGPTLVAFTFGLGGVLALESSLSFLNIGVPSSLVSWGRTIAGIRNNTSAWWLVAFPGGLLSFTVLALYTCSYYFMQIFSSKSSV</sequence>
<dbReference type="PANTHER" id="PTHR43386:SF1">
    <property type="entry name" value="D,D-DIPEPTIDE TRANSPORT SYSTEM PERMEASE PROTEIN DDPC-RELATED"/>
    <property type="match status" value="1"/>
</dbReference>
<keyword evidence="6 7" id="KW-0472">Membrane</keyword>
<feature type="transmembrane region" description="Helical" evidence="7">
    <location>
        <begin position="88"/>
        <end position="113"/>
    </location>
</feature>
<keyword evidence="2 7" id="KW-0813">Transport</keyword>
<evidence type="ECO:0000256" key="2">
    <source>
        <dbReference type="ARBA" id="ARBA00022448"/>
    </source>
</evidence>
<feature type="transmembrane region" description="Helical" evidence="7">
    <location>
        <begin position="282"/>
        <end position="306"/>
    </location>
</feature>
<dbReference type="GO" id="GO:0055085">
    <property type="term" value="P:transmembrane transport"/>
    <property type="evidence" value="ECO:0007669"/>
    <property type="project" value="InterPro"/>
</dbReference>
<dbReference type="PANTHER" id="PTHR43386">
    <property type="entry name" value="OLIGOPEPTIDE TRANSPORT SYSTEM PERMEASE PROTEIN APPC"/>
    <property type="match status" value="1"/>
</dbReference>
<dbReference type="RefSeq" id="WP_092104216.1">
    <property type="nucleotide sequence ID" value="NZ_FOOT01000006.1"/>
</dbReference>
<evidence type="ECO:0000256" key="7">
    <source>
        <dbReference type="RuleBase" id="RU363032"/>
    </source>
</evidence>
<evidence type="ECO:0000313" key="9">
    <source>
        <dbReference type="EMBL" id="SFH16007.1"/>
    </source>
</evidence>
<dbReference type="AlphaFoldDB" id="A0A1I2XSC6"/>
<evidence type="ECO:0000256" key="5">
    <source>
        <dbReference type="ARBA" id="ARBA00022989"/>
    </source>
</evidence>
<name>A0A1I2XSC6_9BACT</name>
<gene>
    <name evidence="9" type="ORF">SAMN05421739_106198</name>
</gene>
<feature type="transmembrane region" description="Helical" evidence="7">
    <location>
        <begin position="326"/>
        <end position="351"/>
    </location>
</feature>
<dbReference type="CDD" id="cd06261">
    <property type="entry name" value="TM_PBP2"/>
    <property type="match status" value="1"/>
</dbReference>
<evidence type="ECO:0000256" key="4">
    <source>
        <dbReference type="ARBA" id="ARBA00022692"/>
    </source>
</evidence>
<dbReference type="Gene3D" id="1.10.3720.10">
    <property type="entry name" value="MetI-like"/>
    <property type="match status" value="1"/>
</dbReference>
<keyword evidence="3" id="KW-1003">Cell membrane</keyword>
<dbReference type="InterPro" id="IPR035906">
    <property type="entry name" value="MetI-like_sf"/>
</dbReference>
<evidence type="ECO:0000256" key="1">
    <source>
        <dbReference type="ARBA" id="ARBA00004651"/>
    </source>
</evidence>
<dbReference type="PROSITE" id="PS50928">
    <property type="entry name" value="ABC_TM1"/>
    <property type="match status" value="1"/>
</dbReference>
<protein>
    <submittedName>
        <fullName evidence="9">Peptide/nickel transport system permease protein</fullName>
    </submittedName>
</protein>
<dbReference type="EMBL" id="FOOT01000006">
    <property type="protein sequence ID" value="SFH16007.1"/>
    <property type="molecule type" value="Genomic_DNA"/>
</dbReference>
<dbReference type="OrthoDB" id="9783218at2"/>
<evidence type="ECO:0000256" key="3">
    <source>
        <dbReference type="ARBA" id="ARBA00022475"/>
    </source>
</evidence>
<accession>A0A1I2XSC6</accession>